<dbReference type="SUPFAM" id="SSF64496">
    <property type="entry name" value="DNA-binding domain of intron-encoded endonucleases"/>
    <property type="match status" value="1"/>
</dbReference>
<reference evidence="2" key="1">
    <citation type="journal article" date="2018" name="BMC Evol. Biol.">
        <title>The linear mitochondrial genome of the quarantine chytrid Synchytrium endobioticum; insights into the evolution and recent history of an obligate biotrophic plant pathogen.</title>
        <authorList>
            <person name="van de Vossenberg B.T.L.H."/>
            <person name="Brankovics B."/>
            <person name="Nguyen H.D.T."/>
            <person name="van Gent-Pelzer M.P.E."/>
            <person name="Smith D."/>
            <person name="Dadej K."/>
            <person name="Przetakiewicz J."/>
            <person name="Kreuze J.F."/>
            <person name="Boerma M."/>
            <person name="van Leeuwen G.C.M."/>
            <person name="Andre Levesque C."/>
            <person name="van der Lee T.A.J."/>
        </authorList>
    </citation>
    <scope>NUCLEOTIDE SEQUENCE</scope>
    <source>
        <strain evidence="2">CBS 809.83</strain>
    </source>
</reference>
<keyword evidence="2" id="KW-0540">Nuclease</keyword>
<keyword evidence="2" id="KW-0255">Endonuclease</keyword>
<organism evidence="2">
    <name type="scientific">Powellomyces hirtus</name>
    <dbReference type="NCBI Taxonomy" id="109895"/>
    <lineage>
        <taxon>Eukaryota</taxon>
        <taxon>Fungi</taxon>
        <taxon>Fungi incertae sedis</taxon>
        <taxon>Chytridiomycota</taxon>
        <taxon>Chytridiomycota incertae sedis</taxon>
        <taxon>Chytridiomycetes</taxon>
        <taxon>Spizellomycetales</taxon>
        <taxon>Powellomycetaceae</taxon>
        <taxon>Powellomyces</taxon>
    </lineage>
</organism>
<accession>A0A4V1F1W9</accession>
<dbReference type="GO" id="GO:0004519">
    <property type="term" value="F:endonuclease activity"/>
    <property type="evidence" value="ECO:0007669"/>
    <property type="project" value="UniProtKB-KW"/>
</dbReference>
<dbReference type="Pfam" id="PF07453">
    <property type="entry name" value="NUMOD1"/>
    <property type="match status" value="1"/>
</dbReference>
<name>A0A4V1F1W9_9FUNG</name>
<keyword evidence="2" id="KW-0496">Mitochondrion</keyword>
<dbReference type="EMBL" id="MK292694">
    <property type="protein sequence ID" value="QCQ69134.1"/>
    <property type="molecule type" value="Genomic_DNA"/>
</dbReference>
<dbReference type="InterPro" id="IPR010896">
    <property type="entry name" value="NUMOD1"/>
</dbReference>
<protein>
    <submittedName>
        <fullName evidence="2">Homing endonuclease</fullName>
    </submittedName>
</protein>
<keyword evidence="2" id="KW-0378">Hydrolase</keyword>
<geneLocation type="mitochondrion" evidence="2"/>
<evidence type="ECO:0000259" key="1">
    <source>
        <dbReference type="Pfam" id="PF07453"/>
    </source>
</evidence>
<dbReference type="InterPro" id="IPR003647">
    <property type="entry name" value="Intron_nuc_1_rpt"/>
</dbReference>
<proteinExistence type="predicted"/>
<gene>
    <name evidence="2" type="primary">iorf114</name>
</gene>
<sequence>MFTRSKISASLVGRVDTEETRAKKRASRLGSLNPFFGVGPGIKALDLAAELAGIKIYVYDVATFSLVHNKPFRSMRAASTAMSISRSTLTKKMDTNEPFKGYYYFYTPQFAPPK</sequence>
<dbReference type="AlphaFoldDB" id="A0A4V1F1W9"/>
<feature type="domain" description="Nuclease-associated modular DNA-binding 1" evidence="1">
    <location>
        <begin position="54"/>
        <end position="91"/>
    </location>
</feature>
<evidence type="ECO:0000313" key="2">
    <source>
        <dbReference type="EMBL" id="QCQ69134.1"/>
    </source>
</evidence>
<dbReference type="SMART" id="SM00497">
    <property type="entry name" value="IENR1"/>
    <property type="match status" value="1"/>
</dbReference>